<accession>A0A402A3L9</accession>
<dbReference type="Proteomes" id="UP000287352">
    <property type="component" value="Unassembled WGS sequence"/>
</dbReference>
<keyword evidence="3" id="KW-1185">Reference proteome</keyword>
<comment type="caution">
    <text evidence="2">The sequence shown here is derived from an EMBL/GenBank/DDBJ whole genome shotgun (WGS) entry which is preliminary data.</text>
</comment>
<reference evidence="3" key="1">
    <citation type="submission" date="2018-12" db="EMBL/GenBank/DDBJ databases">
        <title>Tengunoibacter tsumagoiensis gen. nov., sp. nov., Dictyobacter kobayashii sp. nov., D. alpinus sp. nov., and D. joshuensis sp. nov. and description of Dictyobacteraceae fam. nov. within the order Ktedonobacterales isolated from Tengu-no-mugimeshi.</title>
        <authorList>
            <person name="Wang C.M."/>
            <person name="Zheng Y."/>
            <person name="Sakai Y."/>
            <person name="Toyoda A."/>
            <person name="Minakuchi Y."/>
            <person name="Abe K."/>
            <person name="Yokota A."/>
            <person name="Yabe S."/>
        </authorList>
    </citation>
    <scope>NUCLEOTIDE SEQUENCE [LARGE SCALE GENOMIC DNA]</scope>
    <source>
        <strain evidence="3">Uno3</strain>
    </source>
</reference>
<dbReference type="PANTHER" id="PTHR36529">
    <property type="entry name" value="SLL1095 PROTEIN"/>
    <property type="match status" value="1"/>
</dbReference>
<sequence>MSDTALVIMARYPQSGQTKTRLARSIGETATLTLYQAFLQDLAQRFAQIPALDLHWAYTPAEVDYAAFLQTLVPGIVARCFPQEGADFAARLLHAFQWLHSQGYKQIILIGSDSPQISLDCIITAHKKLQEADIVLGPAEDGGYYLIAMKKPFDVFSGIPMSTEVVLEQTIILAKQQGLNIETLDPLFDIDEVSELVRLAAQLSVAPEQAPQTALQLVRLQQEGTLQPVGSYPYSQPTQSVHHQIFTPDRS</sequence>
<proteinExistence type="predicted"/>
<protein>
    <recommendedName>
        <fullName evidence="4">Glycosyl transferase</fullName>
    </recommendedName>
</protein>
<name>A0A402A3L9_9CHLR</name>
<organism evidence="2 3">
    <name type="scientific">Tengunoibacter tsumagoiensis</name>
    <dbReference type="NCBI Taxonomy" id="2014871"/>
    <lineage>
        <taxon>Bacteria</taxon>
        <taxon>Bacillati</taxon>
        <taxon>Chloroflexota</taxon>
        <taxon>Ktedonobacteria</taxon>
        <taxon>Ktedonobacterales</taxon>
        <taxon>Dictyobacteraceae</taxon>
        <taxon>Tengunoibacter</taxon>
    </lineage>
</organism>
<feature type="region of interest" description="Disordered" evidence="1">
    <location>
        <begin position="232"/>
        <end position="251"/>
    </location>
</feature>
<dbReference type="PANTHER" id="PTHR36529:SF1">
    <property type="entry name" value="GLYCOSYLTRANSFERASE"/>
    <property type="match status" value="1"/>
</dbReference>
<dbReference type="EMBL" id="BIFR01000001">
    <property type="protein sequence ID" value="GCE13743.1"/>
    <property type="molecule type" value="Genomic_DNA"/>
</dbReference>
<feature type="compositionally biased region" description="Polar residues" evidence="1">
    <location>
        <begin position="233"/>
        <end position="242"/>
    </location>
</feature>
<dbReference type="InterPro" id="IPR029044">
    <property type="entry name" value="Nucleotide-diphossugar_trans"/>
</dbReference>
<dbReference type="Pfam" id="PF09837">
    <property type="entry name" value="DUF2064"/>
    <property type="match status" value="1"/>
</dbReference>
<dbReference type="Gene3D" id="3.90.550.10">
    <property type="entry name" value="Spore Coat Polysaccharide Biosynthesis Protein SpsA, Chain A"/>
    <property type="match status" value="1"/>
</dbReference>
<dbReference type="AlphaFoldDB" id="A0A402A3L9"/>
<dbReference type="OrthoDB" id="9810303at2"/>
<dbReference type="NCBIfam" id="TIGR04282">
    <property type="entry name" value="glyco_like_cofC"/>
    <property type="match status" value="1"/>
</dbReference>
<evidence type="ECO:0000313" key="3">
    <source>
        <dbReference type="Proteomes" id="UP000287352"/>
    </source>
</evidence>
<evidence type="ECO:0000313" key="2">
    <source>
        <dbReference type="EMBL" id="GCE13743.1"/>
    </source>
</evidence>
<evidence type="ECO:0000256" key="1">
    <source>
        <dbReference type="SAM" id="MobiDB-lite"/>
    </source>
</evidence>
<dbReference type="SUPFAM" id="SSF53448">
    <property type="entry name" value="Nucleotide-diphospho-sugar transferases"/>
    <property type="match status" value="1"/>
</dbReference>
<evidence type="ECO:0008006" key="4">
    <source>
        <dbReference type="Google" id="ProtNLM"/>
    </source>
</evidence>
<dbReference type="InterPro" id="IPR018641">
    <property type="entry name" value="Trfase_1_rSAM/seldom-assoc"/>
</dbReference>
<dbReference type="RefSeq" id="WP_126581244.1">
    <property type="nucleotide sequence ID" value="NZ_BIFR01000001.1"/>
</dbReference>
<gene>
    <name evidence="2" type="ORF">KTT_36020</name>
</gene>